<evidence type="ECO:0000256" key="3">
    <source>
        <dbReference type="ARBA" id="ARBA00005417"/>
    </source>
</evidence>
<evidence type="ECO:0000256" key="4">
    <source>
        <dbReference type="ARBA" id="ARBA00022448"/>
    </source>
</evidence>
<dbReference type="InterPro" id="IPR050388">
    <property type="entry name" value="ABC_Ni/Peptide_Import"/>
</dbReference>
<dbReference type="SMART" id="SM00382">
    <property type="entry name" value="AAA"/>
    <property type="match status" value="1"/>
</dbReference>
<evidence type="ECO:0000256" key="5">
    <source>
        <dbReference type="ARBA" id="ARBA00022475"/>
    </source>
</evidence>
<dbReference type="InterPro" id="IPR013563">
    <property type="entry name" value="Oligopep_ABC_C"/>
</dbReference>
<dbReference type="AlphaFoldDB" id="A0A9W6S414"/>
<dbReference type="CDD" id="cd06261">
    <property type="entry name" value="TM_PBP2"/>
    <property type="match status" value="1"/>
</dbReference>
<evidence type="ECO:0000256" key="6">
    <source>
        <dbReference type="ARBA" id="ARBA00022519"/>
    </source>
</evidence>
<dbReference type="InterPro" id="IPR003439">
    <property type="entry name" value="ABC_transporter-like_ATP-bd"/>
</dbReference>
<evidence type="ECO:0000256" key="11">
    <source>
        <dbReference type="ARBA" id="ARBA00022989"/>
    </source>
</evidence>
<dbReference type="GO" id="GO:0055085">
    <property type="term" value="P:transmembrane transport"/>
    <property type="evidence" value="ECO:0007669"/>
    <property type="project" value="InterPro"/>
</dbReference>
<dbReference type="SUPFAM" id="SSF52540">
    <property type="entry name" value="P-loop containing nucleoside triphosphate hydrolases"/>
    <property type="match status" value="1"/>
</dbReference>
<feature type="region of interest" description="Disordered" evidence="14">
    <location>
        <begin position="267"/>
        <end position="298"/>
    </location>
</feature>
<feature type="transmembrane region" description="Helical" evidence="13">
    <location>
        <begin position="110"/>
        <end position="129"/>
    </location>
</feature>
<evidence type="ECO:0000256" key="13">
    <source>
        <dbReference type="RuleBase" id="RU363032"/>
    </source>
</evidence>
<evidence type="ECO:0000259" key="15">
    <source>
        <dbReference type="PROSITE" id="PS50893"/>
    </source>
</evidence>
<dbReference type="Gene3D" id="3.40.50.300">
    <property type="entry name" value="P-loop containing nucleotide triphosphate hydrolases"/>
    <property type="match status" value="1"/>
</dbReference>
<feature type="domain" description="ABC transporter" evidence="15">
    <location>
        <begin position="301"/>
        <end position="547"/>
    </location>
</feature>
<dbReference type="PROSITE" id="PS00211">
    <property type="entry name" value="ABC_TRANSPORTER_1"/>
    <property type="match status" value="1"/>
</dbReference>
<dbReference type="GO" id="GO:0005886">
    <property type="term" value="C:plasma membrane"/>
    <property type="evidence" value="ECO:0007669"/>
    <property type="project" value="UniProtKB-SubCell"/>
</dbReference>
<dbReference type="InterPro" id="IPR003593">
    <property type="entry name" value="AAA+_ATPase"/>
</dbReference>
<comment type="subcellular location">
    <subcellularLocation>
        <location evidence="13">Cell membrane</location>
        <topology evidence="13">Multi-pass membrane protein</topology>
    </subcellularLocation>
    <subcellularLocation>
        <location evidence="2">Cell membrane</location>
        <topology evidence="2">Peripheral membrane protein</topology>
    </subcellularLocation>
    <subcellularLocation>
        <location evidence="1">Membrane</location>
        <topology evidence="1">Multi-pass membrane protein</topology>
    </subcellularLocation>
</comment>
<evidence type="ECO:0000256" key="8">
    <source>
        <dbReference type="ARBA" id="ARBA00022741"/>
    </source>
</evidence>
<evidence type="ECO:0000256" key="10">
    <source>
        <dbReference type="ARBA" id="ARBA00022967"/>
    </source>
</evidence>
<dbReference type="CDD" id="cd03257">
    <property type="entry name" value="ABC_NikE_OppD_transporters"/>
    <property type="match status" value="1"/>
</dbReference>
<dbReference type="GO" id="GO:0016887">
    <property type="term" value="F:ATP hydrolysis activity"/>
    <property type="evidence" value="ECO:0007669"/>
    <property type="project" value="InterPro"/>
</dbReference>
<dbReference type="PANTHER" id="PTHR43297">
    <property type="entry name" value="OLIGOPEPTIDE TRANSPORT ATP-BINDING PROTEIN APPD"/>
    <property type="match status" value="1"/>
</dbReference>
<keyword evidence="5" id="KW-1003">Cell membrane</keyword>
<evidence type="ECO:0000256" key="9">
    <source>
        <dbReference type="ARBA" id="ARBA00022840"/>
    </source>
</evidence>
<evidence type="ECO:0000256" key="12">
    <source>
        <dbReference type="ARBA" id="ARBA00023136"/>
    </source>
</evidence>
<comment type="similarity">
    <text evidence="3">Belongs to the ABC transporter superfamily.</text>
</comment>
<evidence type="ECO:0000256" key="1">
    <source>
        <dbReference type="ARBA" id="ARBA00004141"/>
    </source>
</evidence>
<keyword evidence="12 13" id="KW-0472">Membrane</keyword>
<evidence type="ECO:0000313" key="17">
    <source>
        <dbReference type="EMBL" id="GLY87019.1"/>
    </source>
</evidence>
<dbReference type="GO" id="GO:0015833">
    <property type="term" value="P:peptide transport"/>
    <property type="evidence" value="ECO:0007669"/>
    <property type="project" value="InterPro"/>
</dbReference>
<dbReference type="Pfam" id="PF08352">
    <property type="entry name" value="oligo_HPY"/>
    <property type="match status" value="1"/>
</dbReference>
<sequence>MRGVRTRLPAMLLVGLVLAAVIVLVAVAGPLLWQARADALTGDIRQGPSGTHWLGTDALGRDVFWRTVVATRSTIEMAVAATAIAAALGTFLGALIVSAGPAARTVGDRVIDLLLSFPPIIIALTFTAILSPGRASVVGAIGLAFCPQFARLTNRLALSVQERDYVTVARLLGVGRFRVVTRHVVPNIAPPLLVLTSVGFATSVVTVSGLSFLGLSVQPPSYDWGSLLASGLRNLYDNPGEAFGPAAAILVTGLAAGLVGDGLVRHLDPRGTSRPHRAARRPADPPTAGAASRAGGAAPVASVRDLSIRRPDGRELVHGISLTVDAGEIVGIVGESGSGKSLTALALARLLPRELEWSAAHLSVNGVDLADPAKAPPARLATELGIVFQDPSSSFNPALRIGTQLTEVLRVHAKMSRRQAHALAVSRLAETRVSSPELRMRQYPHELSGGMRQRAMIAAAMLPEPKLIIADEPTTALDVTVQADVLRLLKQINTTHGTAILLISHDIGVVSSLCDRICVMYAGRVVEELSVEDLRRRDVRHPYTRALLAASPDTASDQDGARLVPLPGRAPAAEDQGPGCSFAPRCPLAVPVCTEIVPPLVAEPSGNAVACHVETAAAEVRS</sequence>
<keyword evidence="4 13" id="KW-0813">Transport</keyword>
<comment type="similarity">
    <text evidence="13">Belongs to the binding-protein-dependent transport system permease family.</text>
</comment>
<evidence type="ECO:0000313" key="18">
    <source>
        <dbReference type="Proteomes" id="UP001165074"/>
    </source>
</evidence>
<dbReference type="Gene3D" id="1.10.3720.10">
    <property type="entry name" value="MetI-like"/>
    <property type="match status" value="1"/>
</dbReference>
<evidence type="ECO:0000256" key="2">
    <source>
        <dbReference type="ARBA" id="ARBA00004202"/>
    </source>
</evidence>
<keyword evidence="9 17" id="KW-0067">ATP-binding</keyword>
<feature type="domain" description="ABC transmembrane type-1" evidence="16">
    <location>
        <begin position="71"/>
        <end position="260"/>
    </location>
</feature>
<proteinExistence type="inferred from homology"/>
<dbReference type="RefSeq" id="WP_285575716.1">
    <property type="nucleotide sequence ID" value="NZ_BSTK01000007.1"/>
</dbReference>
<dbReference type="InterPro" id="IPR017871">
    <property type="entry name" value="ABC_transporter-like_CS"/>
</dbReference>
<dbReference type="PROSITE" id="PS50928">
    <property type="entry name" value="ABC_TM1"/>
    <property type="match status" value="1"/>
</dbReference>
<feature type="compositionally biased region" description="Low complexity" evidence="14">
    <location>
        <begin position="286"/>
        <end position="298"/>
    </location>
</feature>
<accession>A0A9W6S414</accession>
<organism evidence="17 18">
    <name type="scientific">Actinoallomurus iriomotensis</name>
    <dbReference type="NCBI Taxonomy" id="478107"/>
    <lineage>
        <taxon>Bacteria</taxon>
        <taxon>Bacillati</taxon>
        <taxon>Actinomycetota</taxon>
        <taxon>Actinomycetes</taxon>
        <taxon>Streptosporangiales</taxon>
        <taxon>Thermomonosporaceae</taxon>
        <taxon>Actinoallomurus</taxon>
    </lineage>
</organism>
<dbReference type="Pfam" id="PF00005">
    <property type="entry name" value="ABC_tran"/>
    <property type="match status" value="1"/>
</dbReference>
<dbReference type="NCBIfam" id="TIGR01727">
    <property type="entry name" value="oligo_HPY"/>
    <property type="match status" value="1"/>
</dbReference>
<dbReference type="InterPro" id="IPR000515">
    <property type="entry name" value="MetI-like"/>
</dbReference>
<dbReference type="InterPro" id="IPR027417">
    <property type="entry name" value="P-loop_NTPase"/>
</dbReference>
<keyword evidence="6" id="KW-0997">Cell inner membrane</keyword>
<evidence type="ECO:0000256" key="14">
    <source>
        <dbReference type="SAM" id="MobiDB-lite"/>
    </source>
</evidence>
<dbReference type="EMBL" id="BSTK01000007">
    <property type="protein sequence ID" value="GLY87019.1"/>
    <property type="molecule type" value="Genomic_DNA"/>
</dbReference>
<keyword evidence="18" id="KW-1185">Reference proteome</keyword>
<keyword evidence="10" id="KW-1278">Translocase</keyword>
<evidence type="ECO:0000259" key="16">
    <source>
        <dbReference type="PROSITE" id="PS50928"/>
    </source>
</evidence>
<keyword evidence="8" id="KW-0547">Nucleotide-binding</keyword>
<dbReference type="SUPFAM" id="SSF161098">
    <property type="entry name" value="MetI-like"/>
    <property type="match status" value="1"/>
</dbReference>
<dbReference type="Proteomes" id="UP001165074">
    <property type="component" value="Unassembled WGS sequence"/>
</dbReference>
<feature type="transmembrane region" description="Helical" evidence="13">
    <location>
        <begin position="77"/>
        <end position="98"/>
    </location>
</feature>
<evidence type="ECO:0000256" key="7">
    <source>
        <dbReference type="ARBA" id="ARBA00022692"/>
    </source>
</evidence>
<gene>
    <name evidence="17" type="ORF">Airi02_049480</name>
</gene>
<dbReference type="Pfam" id="PF00528">
    <property type="entry name" value="BPD_transp_1"/>
    <property type="match status" value="1"/>
</dbReference>
<dbReference type="InterPro" id="IPR035906">
    <property type="entry name" value="MetI-like_sf"/>
</dbReference>
<dbReference type="PROSITE" id="PS50893">
    <property type="entry name" value="ABC_TRANSPORTER_2"/>
    <property type="match status" value="1"/>
</dbReference>
<dbReference type="PANTHER" id="PTHR43297:SF14">
    <property type="entry name" value="ATPASE AAA-TYPE CORE DOMAIN-CONTAINING PROTEIN"/>
    <property type="match status" value="1"/>
</dbReference>
<comment type="caution">
    <text evidence="17">The sequence shown here is derived from an EMBL/GenBank/DDBJ whole genome shotgun (WGS) entry which is preliminary data.</text>
</comment>
<keyword evidence="7 13" id="KW-0812">Transmembrane</keyword>
<name>A0A9W6S414_9ACTN</name>
<protein>
    <submittedName>
        <fullName evidence="17">Peptide ABC transporter ATP-binding protein</fullName>
    </submittedName>
</protein>
<dbReference type="GO" id="GO:0005524">
    <property type="term" value="F:ATP binding"/>
    <property type="evidence" value="ECO:0007669"/>
    <property type="project" value="UniProtKB-KW"/>
</dbReference>
<feature type="transmembrane region" description="Helical" evidence="13">
    <location>
        <begin position="12"/>
        <end position="33"/>
    </location>
</feature>
<keyword evidence="11 13" id="KW-1133">Transmembrane helix</keyword>
<reference evidence="17" key="1">
    <citation type="submission" date="2023-03" db="EMBL/GenBank/DDBJ databases">
        <title>Actinoallomurus iriomotensis NBRC 103684.</title>
        <authorList>
            <person name="Ichikawa N."/>
            <person name="Sato H."/>
            <person name="Tonouchi N."/>
        </authorList>
    </citation>
    <scope>NUCLEOTIDE SEQUENCE</scope>
    <source>
        <strain evidence="17">NBRC 103684</strain>
    </source>
</reference>